<keyword evidence="3 15" id="KW-1003">Cell membrane</keyword>
<evidence type="ECO:0000256" key="8">
    <source>
        <dbReference type="ARBA" id="ARBA00022741"/>
    </source>
</evidence>
<evidence type="ECO:0000256" key="4">
    <source>
        <dbReference type="ARBA" id="ARBA00022539"/>
    </source>
</evidence>
<sequence length="916" mass="99653">MKTEVYALPELDCPNCAIKVERQVGKIKGLSEVTVDFVHKKMIVEFEGESKKEQIIQAVKKAEPDIHVVEVTDKKDGAIRQPHTENHEHHHEHCACDEGHEHHHHHEEEECGCGHDHGHHHEHCKCGEDHEHHHHEDEGCGCGHDHGHHHEHCACDEGHEHHHHHEDEECGCGHDHEHHHEHCACDEGHEHHGEGCGCGHNHEALSEVDHSAVKGELKLRLAGLDCANCAAKIERAVNGLPQVQEASVTFSTETLLVDAKPSVDRAELITAITAVVKKLEPDVDVVEMKIGSKKTEPEPEAAQPGFFRQNAKLLAGIVFFIAGIFLQEQSYAFLIFLVSFILIGGEVVYSAIRNVLQGEWFDETFLMSVATIGAFAIGDYVEGVAVMLFYQIGELFQSYAVNRSRKSIGSLMNIRADYATVLREGKELRVDPETVAIGETILIKPGERVPLDGILLEGTTSLDTSALTGESLPREVQKEDEILAGMVNLSGVVQVKVTKEFGESTVSRILELVENASSKKAPIERFITKFARVYTPTVVVAAILVAIIPPFLLQMGSFDVWLYRALTFLVVSCPCALVISIPLGLFAGIGGASRQGILVKGGNFLEILKDVDTIVFDKTGTLTEGKFSVTRIQPVHAEADALLELAAYGEAYSTHPIARSIVAAYGKPIENQKIRNYQEISGQGVEVEVDGRRLALGNAKLMQKHGIDCPSVDEIGTIIHVAQEGEYLGWLVISDGIKKTSKAAIRQLKQAGIRNTVMLTGDNRSVAEAVAGQIGIDTVYAQLLPQDKVEQVEKLLAAQPEGKKLAFVGDGINDAPVLARADLGVAMGGVGSDAAIEAADIVLMKDDPAALATAIQISRKTHAILRQNIVFSLAIKIGVLMLTLFGKSNMGMGVFADVGVTLLAILNSMRALKSGK</sequence>
<dbReference type="SFLD" id="SFLDF00027">
    <property type="entry name" value="p-type_atpase"/>
    <property type="match status" value="1"/>
</dbReference>
<feature type="transmembrane region" description="Helical" evidence="15">
    <location>
        <begin position="533"/>
        <end position="553"/>
    </location>
</feature>
<gene>
    <name evidence="17" type="primary">cadA</name>
    <name evidence="17" type="ORF">DWY25_03060</name>
</gene>
<dbReference type="InterPro" id="IPR017969">
    <property type="entry name" value="Heavy-metal-associated_CS"/>
</dbReference>
<dbReference type="InterPro" id="IPR044492">
    <property type="entry name" value="P_typ_ATPase_HD_dom"/>
</dbReference>
<feature type="transmembrane region" description="Helical" evidence="15">
    <location>
        <begin position="565"/>
        <end position="590"/>
    </location>
</feature>
<dbReference type="InterPro" id="IPR027256">
    <property type="entry name" value="P-typ_ATPase_IB"/>
</dbReference>
<dbReference type="SFLD" id="SFLDG00002">
    <property type="entry name" value="C1.7:_P-type_atpase_like"/>
    <property type="match status" value="1"/>
</dbReference>
<feature type="domain" description="HMA" evidence="16">
    <location>
        <begin position="215"/>
        <end position="280"/>
    </location>
</feature>
<feature type="domain" description="HMA" evidence="16">
    <location>
        <begin position="2"/>
        <end position="67"/>
    </location>
</feature>
<keyword evidence="7 15" id="KW-0479">Metal-binding</keyword>
<keyword evidence="8 15" id="KW-0547">Nucleotide-binding</keyword>
<proteinExistence type="inferred from homology"/>
<dbReference type="NCBIfam" id="TIGR01525">
    <property type="entry name" value="ATPase-IB_hvy"/>
    <property type="match status" value="1"/>
</dbReference>
<dbReference type="Pfam" id="PF00122">
    <property type="entry name" value="E1-E2_ATPase"/>
    <property type="match status" value="1"/>
</dbReference>
<dbReference type="Proteomes" id="UP000284178">
    <property type="component" value="Unassembled WGS sequence"/>
</dbReference>
<dbReference type="Pfam" id="PF00702">
    <property type="entry name" value="Hydrolase"/>
    <property type="match status" value="1"/>
</dbReference>
<dbReference type="InterPro" id="IPR006121">
    <property type="entry name" value="HMA_dom"/>
</dbReference>
<dbReference type="SUPFAM" id="SSF81653">
    <property type="entry name" value="Calcium ATPase, transduction domain A"/>
    <property type="match status" value="1"/>
</dbReference>
<keyword evidence="18" id="KW-1185">Reference proteome</keyword>
<keyword evidence="6 15" id="KW-0812">Transmembrane</keyword>
<evidence type="ECO:0000256" key="3">
    <source>
        <dbReference type="ARBA" id="ARBA00022475"/>
    </source>
</evidence>
<keyword evidence="9 15" id="KW-0067">ATP-binding</keyword>
<dbReference type="EC" id="7.2.2.21" evidence="13"/>
<protein>
    <recommendedName>
        <fullName evidence="13">Cd(2+)-exporting ATPase</fullName>
        <ecNumber evidence="13">7.2.2.21</ecNumber>
    </recommendedName>
</protein>
<dbReference type="GeneID" id="83014388"/>
<dbReference type="NCBIfam" id="TIGR01494">
    <property type="entry name" value="ATPase_P-type"/>
    <property type="match status" value="1"/>
</dbReference>
<dbReference type="CDD" id="cd00371">
    <property type="entry name" value="HMA"/>
    <property type="match status" value="2"/>
</dbReference>
<evidence type="ECO:0000313" key="17">
    <source>
        <dbReference type="EMBL" id="RGR76349.1"/>
    </source>
</evidence>
<comment type="catalytic activity">
    <reaction evidence="14">
        <text>Cd(2+)(in) + ATP + H2O = Cd(2+)(out) + ADP + phosphate + H(+)</text>
        <dbReference type="Rhea" id="RHEA:12132"/>
        <dbReference type="ChEBI" id="CHEBI:15377"/>
        <dbReference type="ChEBI" id="CHEBI:15378"/>
        <dbReference type="ChEBI" id="CHEBI:30616"/>
        <dbReference type="ChEBI" id="CHEBI:43474"/>
        <dbReference type="ChEBI" id="CHEBI:48775"/>
        <dbReference type="ChEBI" id="CHEBI:456216"/>
        <dbReference type="EC" id="7.2.2.21"/>
    </reaction>
</comment>
<dbReference type="RefSeq" id="WP_117893497.1">
    <property type="nucleotide sequence ID" value="NZ_CABJCV010000002.1"/>
</dbReference>
<evidence type="ECO:0000256" key="14">
    <source>
        <dbReference type="ARBA" id="ARBA00049338"/>
    </source>
</evidence>
<dbReference type="InterPro" id="IPR008250">
    <property type="entry name" value="ATPase_P-typ_transduc_dom_A_sf"/>
</dbReference>
<name>A0A412G5T1_9FIRM</name>
<evidence type="ECO:0000256" key="2">
    <source>
        <dbReference type="ARBA" id="ARBA00006024"/>
    </source>
</evidence>
<dbReference type="InterPro" id="IPR036412">
    <property type="entry name" value="HAD-like_sf"/>
</dbReference>
<dbReference type="PROSITE" id="PS00154">
    <property type="entry name" value="ATPASE_E1_E2"/>
    <property type="match status" value="1"/>
</dbReference>
<dbReference type="GO" id="GO:0005886">
    <property type="term" value="C:plasma membrane"/>
    <property type="evidence" value="ECO:0007669"/>
    <property type="project" value="UniProtKB-SubCell"/>
</dbReference>
<dbReference type="Gene3D" id="3.40.1110.10">
    <property type="entry name" value="Calcium-transporting ATPase, cytoplasmic domain N"/>
    <property type="match status" value="1"/>
</dbReference>
<feature type="transmembrane region" description="Helical" evidence="15">
    <location>
        <begin position="892"/>
        <end position="912"/>
    </location>
</feature>
<evidence type="ECO:0000313" key="18">
    <source>
        <dbReference type="Proteomes" id="UP000284178"/>
    </source>
</evidence>
<dbReference type="PRINTS" id="PR00119">
    <property type="entry name" value="CATATPASE"/>
</dbReference>
<dbReference type="NCBIfam" id="TIGR01512">
    <property type="entry name" value="ATPase-IB2_Cd"/>
    <property type="match status" value="1"/>
</dbReference>
<evidence type="ECO:0000256" key="7">
    <source>
        <dbReference type="ARBA" id="ARBA00022723"/>
    </source>
</evidence>
<comment type="subcellular location">
    <subcellularLocation>
        <location evidence="1">Cell membrane</location>
        <topology evidence="1">Multi-pass membrane protein</topology>
    </subcellularLocation>
</comment>
<evidence type="ECO:0000256" key="12">
    <source>
        <dbReference type="ARBA" id="ARBA00023136"/>
    </source>
</evidence>
<evidence type="ECO:0000256" key="6">
    <source>
        <dbReference type="ARBA" id="ARBA00022692"/>
    </source>
</evidence>
<feature type="transmembrane region" description="Helical" evidence="15">
    <location>
        <begin position="364"/>
        <end position="390"/>
    </location>
</feature>
<evidence type="ECO:0000256" key="11">
    <source>
        <dbReference type="ARBA" id="ARBA00022989"/>
    </source>
</evidence>
<keyword evidence="12 15" id="KW-0472">Membrane</keyword>
<dbReference type="PROSITE" id="PS01047">
    <property type="entry name" value="HMA_1"/>
    <property type="match status" value="2"/>
</dbReference>
<feature type="transmembrane region" description="Helical" evidence="15">
    <location>
        <begin position="869"/>
        <end position="886"/>
    </location>
</feature>
<evidence type="ECO:0000256" key="1">
    <source>
        <dbReference type="ARBA" id="ARBA00004651"/>
    </source>
</evidence>
<dbReference type="FunFam" id="2.70.150.10:FF:000002">
    <property type="entry name" value="Copper-transporting ATPase 1, putative"/>
    <property type="match status" value="1"/>
</dbReference>
<dbReference type="SUPFAM" id="SSF56784">
    <property type="entry name" value="HAD-like"/>
    <property type="match status" value="1"/>
</dbReference>
<dbReference type="AlphaFoldDB" id="A0A412G5T1"/>
<keyword evidence="4" id="KW-0104">Cadmium</keyword>
<evidence type="ECO:0000256" key="15">
    <source>
        <dbReference type="RuleBase" id="RU362081"/>
    </source>
</evidence>
<dbReference type="InterPro" id="IPR023298">
    <property type="entry name" value="ATPase_P-typ_TM_dom_sf"/>
</dbReference>
<dbReference type="EMBL" id="QRUP01000002">
    <property type="protein sequence ID" value="RGR76349.1"/>
    <property type="molecule type" value="Genomic_DNA"/>
</dbReference>
<feature type="transmembrane region" description="Helical" evidence="15">
    <location>
        <begin position="333"/>
        <end position="352"/>
    </location>
</feature>
<keyword evidence="11 15" id="KW-1133">Transmembrane helix</keyword>
<comment type="similarity">
    <text evidence="2 15">Belongs to the cation transport ATPase (P-type) (TC 3.A.3) family. Type IB subfamily.</text>
</comment>
<dbReference type="Gene3D" id="3.30.70.100">
    <property type="match status" value="2"/>
</dbReference>
<dbReference type="InterPro" id="IPR059000">
    <property type="entry name" value="ATPase_P-type_domA"/>
</dbReference>
<keyword evidence="17" id="KW-0378">Hydrolase</keyword>
<dbReference type="SFLD" id="SFLDS00003">
    <property type="entry name" value="Haloacid_Dehalogenase"/>
    <property type="match status" value="1"/>
</dbReference>
<accession>A0A412G5T1</accession>
<dbReference type="GO" id="GO:0016887">
    <property type="term" value="F:ATP hydrolysis activity"/>
    <property type="evidence" value="ECO:0007669"/>
    <property type="project" value="InterPro"/>
</dbReference>
<dbReference type="PANTHER" id="PTHR48085:SF5">
    <property type="entry name" value="CADMIUM_ZINC-TRANSPORTING ATPASE HMA4-RELATED"/>
    <property type="match status" value="1"/>
</dbReference>
<dbReference type="InterPro" id="IPR018303">
    <property type="entry name" value="ATPase_P-typ_P_site"/>
</dbReference>
<dbReference type="CDD" id="cd07548">
    <property type="entry name" value="P-type_ATPase-Cd_Zn_Co_like"/>
    <property type="match status" value="1"/>
</dbReference>
<dbReference type="SUPFAM" id="SSF55008">
    <property type="entry name" value="HMA, heavy metal-associated domain"/>
    <property type="match status" value="2"/>
</dbReference>
<evidence type="ECO:0000256" key="10">
    <source>
        <dbReference type="ARBA" id="ARBA00022967"/>
    </source>
</evidence>
<organism evidence="17 18">
    <name type="scientific">Holdemania filiformis</name>
    <dbReference type="NCBI Taxonomy" id="61171"/>
    <lineage>
        <taxon>Bacteria</taxon>
        <taxon>Bacillati</taxon>
        <taxon>Bacillota</taxon>
        <taxon>Erysipelotrichia</taxon>
        <taxon>Erysipelotrichales</taxon>
        <taxon>Erysipelotrichaceae</taxon>
        <taxon>Holdemania</taxon>
    </lineage>
</organism>
<dbReference type="PRINTS" id="PR00941">
    <property type="entry name" value="CDATPASE"/>
</dbReference>
<keyword evidence="10" id="KW-1278">Translocase</keyword>
<feature type="transmembrane region" description="Helical" evidence="15">
    <location>
        <begin position="306"/>
        <end position="326"/>
    </location>
</feature>
<keyword evidence="5" id="KW-0597">Phosphoprotein</keyword>
<dbReference type="InterPro" id="IPR051014">
    <property type="entry name" value="Cation_Transport_ATPase_IB"/>
</dbReference>
<dbReference type="Gene3D" id="2.70.150.10">
    <property type="entry name" value="Calcium-transporting ATPase, cytoplasmic transduction domain A"/>
    <property type="match status" value="1"/>
</dbReference>
<dbReference type="InterPro" id="IPR023214">
    <property type="entry name" value="HAD_sf"/>
</dbReference>
<reference evidence="17 18" key="1">
    <citation type="submission" date="2018-08" db="EMBL/GenBank/DDBJ databases">
        <title>A genome reference for cultivated species of the human gut microbiota.</title>
        <authorList>
            <person name="Zou Y."/>
            <person name="Xue W."/>
            <person name="Luo G."/>
        </authorList>
    </citation>
    <scope>NUCLEOTIDE SEQUENCE [LARGE SCALE GENOMIC DNA]</scope>
    <source>
        <strain evidence="17 18">AF24-29</strain>
    </source>
</reference>
<dbReference type="InterPro" id="IPR001757">
    <property type="entry name" value="P_typ_ATPase"/>
</dbReference>
<evidence type="ECO:0000259" key="16">
    <source>
        <dbReference type="PROSITE" id="PS50846"/>
    </source>
</evidence>
<dbReference type="Pfam" id="PF00403">
    <property type="entry name" value="HMA"/>
    <property type="match status" value="2"/>
</dbReference>
<dbReference type="GO" id="GO:0046872">
    <property type="term" value="F:metal ion binding"/>
    <property type="evidence" value="ECO:0007669"/>
    <property type="project" value="UniProtKB-KW"/>
</dbReference>
<evidence type="ECO:0000256" key="13">
    <source>
        <dbReference type="ARBA" id="ARBA00039103"/>
    </source>
</evidence>
<dbReference type="PROSITE" id="PS50846">
    <property type="entry name" value="HMA_2"/>
    <property type="match status" value="2"/>
</dbReference>
<dbReference type="SUPFAM" id="SSF81665">
    <property type="entry name" value="Calcium ATPase, transmembrane domain M"/>
    <property type="match status" value="1"/>
</dbReference>
<evidence type="ECO:0000256" key="5">
    <source>
        <dbReference type="ARBA" id="ARBA00022553"/>
    </source>
</evidence>
<evidence type="ECO:0000256" key="9">
    <source>
        <dbReference type="ARBA" id="ARBA00022840"/>
    </source>
</evidence>
<dbReference type="Gene3D" id="3.40.50.1000">
    <property type="entry name" value="HAD superfamily/HAD-like"/>
    <property type="match status" value="1"/>
</dbReference>
<dbReference type="GO" id="GO:0005524">
    <property type="term" value="F:ATP binding"/>
    <property type="evidence" value="ECO:0007669"/>
    <property type="project" value="UniProtKB-UniRule"/>
</dbReference>
<dbReference type="PANTHER" id="PTHR48085">
    <property type="entry name" value="CADMIUM/ZINC-TRANSPORTING ATPASE HMA2-RELATED"/>
    <property type="match status" value="1"/>
</dbReference>
<dbReference type="InterPro" id="IPR036163">
    <property type="entry name" value="HMA_dom_sf"/>
</dbReference>
<dbReference type="InterPro" id="IPR023299">
    <property type="entry name" value="ATPase_P-typ_cyto_dom_N"/>
</dbReference>
<dbReference type="GO" id="GO:0008551">
    <property type="term" value="F:P-type cadmium transporter activity"/>
    <property type="evidence" value="ECO:0007669"/>
    <property type="project" value="UniProtKB-EC"/>
</dbReference>
<comment type="caution">
    <text evidence="17">The sequence shown here is derived from an EMBL/GenBank/DDBJ whole genome shotgun (WGS) entry which is preliminary data.</text>
</comment>